<feature type="domain" description="Crinkler effector protein N-terminal" evidence="4">
    <location>
        <begin position="4"/>
        <end position="110"/>
    </location>
</feature>
<organism evidence="5 6">
    <name type="scientific">Funneliformis mosseae</name>
    <name type="common">Endomycorrhizal fungus</name>
    <name type="synonym">Glomus mosseae</name>
    <dbReference type="NCBI Taxonomy" id="27381"/>
    <lineage>
        <taxon>Eukaryota</taxon>
        <taxon>Fungi</taxon>
        <taxon>Fungi incertae sedis</taxon>
        <taxon>Mucoromycota</taxon>
        <taxon>Glomeromycotina</taxon>
        <taxon>Glomeromycetes</taxon>
        <taxon>Glomerales</taxon>
        <taxon>Glomeraceae</taxon>
        <taxon>Funneliformis</taxon>
    </lineage>
</organism>
<evidence type="ECO:0000256" key="2">
    <source>
        <dbReference type="ARBA" id="ARBA00004613"/>
    </source>
</evidence>
<dbReference type="EMBL" id="CAJVPP010003459">
    <property type="protein sequence ID" value="CAG8629798.1"/>
    <property type="molecule type" value="Genomic_DNA"/>
</dbReference>
<evidence type="ECO:0000313" key="5">
    <source>
        <dbReference type="EMBL" id="CAG8629798.1"/>
    </source>
</evidence>
<evidence type="ECO:0000256" key="3">
    <source>
        <dbReference type="ARBA" id="ARBA00022525"/>
    </source>
</evidence>
<dbReference type="AlphaFoldDB" id="A0A9N9DBN5"/>
<evidence type="ECO:0000313" key="6">
    <source>
        <dbReference type="Proteomes" id="UP000789375"/>
    </source>
</evidence>
<sequence length="699" mass="79443">MSPITLFCLVAGENPHENIFKIEIENDKLVSDLKEIIMEKQPNIFIGVNSRYVKLWKVNIPFESENLYFFKISDESILDKPGSEKLKLTTRIKEYFPVKPAERHVSIIIETPRAIHGKLNQAYLLGCFSKGDLVELKYKDKTYTATFKEMYGRPFLVADGCEYPSFSKFIQAMIDTKSIGGSVYNNLKVKSMSWKEFCEEILFFNSIMQIKKELQLLLDDPNVRDIFYGREEFEKASTEVSIYEDQNLYVVVDRLPEERLKFIGEFPIVYISWGTFTDDFPFNPPKLPFPLETIKKFDNILDTHIGLEFRSKFINLTAIALDWKVSRGRYEERPAIVFYVIRKGVIPLGDQHFPKIIDGIETDVREGIYHTTGTGTDSHYCRRYVPIIASGCSIGNSNKISAGTLGAFAKDSTENTYILSCKHVICLNDGTEQELIYQPAYIDYVGMLKYEKEKETDMLNKAQYKFKDKEAANLSRTIIEKIENDLKIANKKDTLVGSFVKGFRDNYEIDGKNYGVDAAVASLVLTSNGNFRNFDPEGFCISNTTFKLLSYEPITLSCTIDIINNLDSIDISQPVLKVGRTSGLTIGQIKETISSSVLLSGVHNIFYQQERIFGRFLLEAIKHKEKTVFPPKWLDRQITVKSNGVFTEEGDSGSIWFNKSGAVIAMGHGNLSTNIAIYSIGSPIHAVEKALNISIWFGK</sequence>
<dbReference type="Pfam" id="PF20147">
    <property type="entry name" value="Crinkler"/>
    <property type="match status" value="1"/>
</dbReference>
<dbReference type="Proteomes" id="UP000789375">
    <property type="component" value="Unassembled WGS sequence"/>
</dbReference>
<keyword evidence="6" id="KW-1185">Reference proteome</keyword>
<dbReference type="GO" id="GO:0043657">
    <property type="term" value="C:host cell"/>
    <property type="evidence" value="ECO:0007669"/>
    <property type="project" value="UniProtKB-SubCell"/>
</dbReference>
<comment type="caution">
    <text evidence="5">The sequence shown here is derived from an EMBL/GenBank/DDBJ whole genome shotgun (WGS) entry which is preliminary data.</text>
</comment>
<reference evidence="5" key="1">
    <citation type="submission" date="2021-06" db="EMBL/GenBank/DDBJ databases">
        <authorList>
            <person name="Kallberg Y."/>
            <person name="Tangrot J."/>
            <person name="Rosling A."/>
        </authorList>
    </citation>
    <scope>NUCLEOTIDE SEQUENCE</scope>
    <source>
        <strain evidence="5">87-6 pot B 2015</strain>
    </source>
</reference>
<dbReference type="InterPro" id="IPR045379">
    <property type="entry name" value="Crinkler_N"/>
</dbReference>
<evidence type="ECO:0000259" key="4">
    <source>
        <dbReference type="Pfam" id="PF20147"/>
    </source>
</evidence>
<comment type="subcellular location">
    <subcellularLocation>
        <location evidence="1">Host cell</location>
    </subcellularLocation>
    <subcellularLocation>
        <location evidence="2">Secreted</location>
    </subcellularLocation>
</comment>
<accession>A0A9N9DBN5</accession>
<protein>
    <submittedName>
        <fullName evidence="5">4174_t:CDS:1</fullName>
    </submittedName>
</protein>
<dbReference type="GO" id="GO:0005576">
    <property type="term" value="C:extracellular region"/>
    <property type="evidence" value="ECO:0007669"/>
    <property type="project" value="UniProtKB-SubCell"/>
</dbReference>
<gene>
    <name evidence="5" type="ORF">FMOSSE_LOCUS10424</name>
</gene>
<keyword evidence="3" id="KW-0964">Secreted</keyword>
<proteinExistence type="predicted"/>
<name>A0A9N9DBN5_FUNMO</name>
<evidence type="ECO:0000256" key="1">
    <source>
        <dbReference type="ARBA" id="ARBA00004340"/>
    </source>
</evidence>